<evidence type="ECO:0000313" key="3">
    <source>
        <dbReference type="EMBL" id="KAF2994238.1"/>
    </source>
</evidence>
<sequence length="1372" mass="153293">MAVNMENVVIPIDLSAFVLTPECANDSGPSRIAPIVQPNYVGLRLDEALMQHDLVDHIDFHDTTPANLNPRLTDIGATSFDANPPNYRRNRMGNPNRPPGVRSDTEADDTSIPTFPSVPNRWLVVRRLNSQTSEHGDDVTLPTFQSWIVESNRVRKAQVIDEKVDLEVDVSPFMRADNQPDDPDWKHILERQAEVFIGKRNEYSGWSLNSGDLWTEKETSDNTDDFLDLTVLGSSNPVFADYVPHNGGVFSIVDSFSYKDAGGRTKHLTNANADYFVIGWNSLAEKDLLNPLTPTQLKETLDNLKLKLLLPEEKDDPTERSRLQEILNLEQNSRSILHGAIYSVSFSWGTKPPSQAEAVAGKFGPKFTMEPLSVGVTPIDGIMTFLRAHQNDKDLAQLFGNEGADDIASMVLTLGDLLYAANDTYNERVKAQDINMYEGYYGKSTSAGYRWEFAGTAESGQPPKIPTDGQFTQLLSLNEKQIRLDALDRKLEQKRWDLFAEWWKYVSDKKNVLEHNQNAFSKRVSHLKRDIHDLENKAANDLRTDLLAAKDNKSFKRVTQGSFYMRREPTLCIAGMDSGWPADFMDALPIRLDHQIATSQASRVFDSSTTPFPNVLEGTALKILGECVGRTKDDFGEGHKAVKGYQYWGNRNPFQPMFVEWEALYYHIDRSKWNVGVRPSPVGLPNSEIRYGVSELLAKNTEENQKDYRYIRGRSLILPQPVFSLQATVQAVVDNNGPASPLDGASIDTLLKGIGKLPFISCPLSGLQEHLLTRVIGTHVKPTVNKPGKTNIPLKPAIQSDIGINEEDLKLIDTRSDLTPYGNLMAFPPNNYPNPPFKGVTHGQMMITKLNIIDKFGQAVALPTPPTKKLKTPPTIADSVHPCLSEFLTPDIFEDQINTIFPEDKQPDHGSWPLCRFMQLSPSINQNARVNTCFVNRACNINSADLENPILRNAAPFWAETENDKPQTPIFGWIVINYQDSGLQFFRPDGRFYREVRVGGPTGKSVGSKWLPFDPPSGADKNTGNAQLDKLIEKLAGKDDKGQFLTSFFHMINGAIKTMPFPPSEYSAYSNALVGKPLALVNVGFSLELAIPALTAQNTLGKTPASEGVSEEALLSSYQFPFKIGDVDRPFDGVVGYFETDNKTNGETNWDKMYTYFPDPDNQSFVQIEPTNFPRLSPNYIDPLALTSTSTGDTTFESYRQAQAAQFSVLTLLIDPYTPIHAYSPILPISSLAVPPWTIQQAFTRMTAFFRFGPSLLSTDVRSEYDRNRPLQTDSWTVPLPDGGASNDKLPMPAIRLPISGKKGLWRWLQPYDVKGEADTDPHDTLYNEFDVNQETTAIRKDRPPYTFVEGYLQLARPILDKDVTGVAGIGR</sequence>
<evidence type="ECO:0000313" key="4">
    <source>
        <dbReference type="Proteomes" id="UP000801428"/>
    </source>
</evidence>
<keyword evidence="4" id="KW-1185">Reference proteome</keyword>
<organism evidence="3 4">
    <name type="scientific">Curvularia kusanoi</name>
    <name type="common">Cochliobolus kusanoi</name>
    <dbReference type="NCBI Taxonomy" id="90978"/>
    <lineage>
        <taxon>Eukaryota</taxon>
        <taxon>Fungi</taxon>
        <taxon>Dikarya</taxon>
        <taxon>Ascomycota</taxon>
        <taxon>Pezizomycotina</taxon>
        <taxon>Dothideomycetes</taxon>
        <taxon>Pleosporomycetidae</taxon>
        <taxon>Pleosporales</taxon>
        <taxon>Pleosporineae</taxon>
        <taxon>Pleosporaceae</taxon>
        <taxon>Curvularia</taxon>
    </lineage>
</organism>
<feature type="region of interest" description="Disordered" evidence="2">
    <location>
        <begin position="70"/>
        <end position="113"/>
    </location>
</feature>
<gene>
    <name evidence="3" type="ORF">E8E13_000317</name>
</gene>
<dbReference type="EMBL" id="SWKU01000042">
    <property type="protein sequence ID" value="KAF2994238.1"/>
    <property type="molecule type" value="Genomic_DNA"/>
</dbReference>
<protein>
    <submittedName>
        <fullName evidence="3">Uncharacterized protein</fullName>
    </submittedName>
</protein>
<dbReference type="Proteomes" id="UP000801428">
    <property type="component" value="Unassembled WGS sequence"/>
</dbReference>
<feature type="coiled-coil region" evidence="1">
    <location>
        <begin position="477"/>
        <end position="537"/>
    </location>
</feature>
<feature type="compositionally biased region" description="Low complexity" evidence="2">
    <location>
        <begin position="83"/>
        <end position="102"/>
    </location>
</feature>
<dbReference type="OrthoDB" id="2992173at2759"/>
<accession>A0A9P4T4B3</accession>
<keyword evidence="1" id="KW-0175">Coiled coil</keyword>
<evidence type="ECO:0000256" key="2">
    <source>
        <dbReference type="SAM" id="MobiDB-lite"/>
    </source>
</evidence>
<comment type="caution">
    <text evidence="3">The sequence shown here is derived from an EMBL/GenBank/DDBJ whole genome shotgun (WGS) entry which is preliminary data.</text>
</comment>
<evidence type="ECO:0000256" key="1">
    <source>
        <dbReference type="SAM" id="Coils"/>
    </source>
</evidence>
<name>A0A9P4T4B3_CURKU</name>
<proteinExistence type="predicted"/>
<reference evidence="3" key="1">
    <citation type="submission" date="2019-04" db="EMBL/GenBank/DDBJ databases">
        <title>Sequencing of skin fungus with MAO and IRED activity.</title>
        <authorList>
            <person name="Marsaioli A.J."/>
            <person name="Bonatto J.M.C."/>
            <person name="Reis Junior O."/>
        </authorList>
    </citation>
    <scope>NUCLEOTIDE SEQUENCE</scope>
    <source>
        <strain evidence="3">30M1</strain>
    </source>
</reference>